<gene>
    <name evidence="2" type="ORF">FHS89_001486</name>
</gene>
<accession>A0A840WYL0</accession>
<comment type="caution">
    <text evidence="2">The sequence shown here is derived from an EMBL/GenBank/DDBJ whole genome shotgun (WGS) entry which is preliminary data.</text>
</comment>
<evidence type="ECO:0000313" key="2">
    <source>
        <dbReference type="EMBL" id="MBB5515474.1"/>
    </source>
</evidence>
<name>A0A840WYL0_9RHOB</name>
<organism evidence="2 3">
    <name type="scientific">Rubricella aquisinus</name>
    <dbReference type="NCBI Taxonomy" id="2028108"/>
    <lineage>
        <taxon>Bacteria</taxon>
        <taxon>Pseudomonadati</taxon>
        <taxon>Pseudomonadota</taxon>
        <taxon>Alphaproteobacteria</taxon>
        <taxon>Rhodobacterales</taxon>
        <taxon>Paracoccaceae</taxon>
        <taxon>Rubricella</taxon>
    </lineage>
</organism>
<proteinExistence type="predicted"/>
<evidence type="ECO:0000313" key="3">
    <source>
        <dbReference type="Proteomes" id="UP000553766"/>
    </source>
</evidence>
<dbReference type="EMBL" id="JACIJS010000004">
    <property type="protein sequence ID" value="MBB5515474.1"/>
    <property type="molecule type" value="Genomic_DNA"/>
</dbReference>
<evidence type="ECO:0000256" key="1">
    <source>
        <dbReference type="SAM" id="SignalP"/>
    </source>
</evidence>
<dbReference type="Proteomes" id="UP000553766">
    <property type="component" value="Unassembled WGS sequence"/>
</dbReference>
<dbReference type="PROSITE" id="PS51257">
    <property type="entry name" value="PROKAR_LIPOPROTEIN"/>
    <property type="match status" value="1"/>
</dbReference>
<feature type="chain" id="PRO_5032679059" description="DUF5642 domain-containing protein" evidence="1">
    <location>
        <begin position="27"/>
        <end position="245"/>
    </location>
</feature>
<protein>
    <recommendedName>
        <fullName evidence="4">DUF5642 domain-containing protein</fullName>
    </recommendedName>
</protein>
<feature type="signal peptide" evidence="1">
    <location>
        <begin position="1"/>
        <end position="26"/>
    </location>
</feature>
<sequence length="245" mass="26130">MPISDRVMMSCRLGAVFLLLAVAACAPTAEQIARSNPYITDLTPTRVVFELGEREVAVGTPRGFCLDPSSIQATEAGATVVLGDCAKVAPDVTLADFPASFSPAPLYGDAAEIRAPVAALLTVSIAPNGLLEGIPDGDRLDVLERAVHQPEAGAVLARGVEAGPVRVRQTRQLGNALYVLGEEDRATTPAGASPRFWRAFTEENDRMVVLTISDYEPNYPGDFVLFRHLAALREAVRTTNAQLTN</sequence>
<keyword evidence="1" id="KW-0732">Signal</keyword>
<keyword evidence="3" id="KW-1185">Reference proteome</keyword>
<reference evidence="2 3" key="1">
    <citation type="submission" date="2020-08" db="EMBL/GenBank/DDBJ databases">
        <title>Genomic Encyclopedia of Type Strains, Phase IV (KMG-IV): sequencing the most valuable type-strain genomes for metagenomic binning, comparative biology and taxonomic classification.</title>
        <authorList>
            <person name="Goeker M."/>
        </authorList>
    </citation>
    <scope>NUCLEOTIDE SEQUENCE [LARGE SCALE GENOMIC DNA]</scope>
    <source>
        <strain evidence="2 3">DSM 103377</strain>
    </source>
</reference>
<dbReference type="AlphaFoldDB" id="A0A840WYL0"/>
<dbReference type="RefSeq" id="WP_184010125.1">
    <property type="nucleotide sequence ID" value="NZ_JACIJS010000004.1"/>
</dbReference>
<evidence type="ECO:0008006" key="4">
    <source>
        <dbReference type="Google" id="ProtNLM"/>
    </source>
</evidence>